<name>F2EBG3_HORVV</name>
<feature type="transmembrane region" description="Helical" evidence="1">
    <location>
        <begin position="46"/>
        <end position="63"/>
    </location>
</feature>
<keyword evidence="1" id="KW-1133">Transmembrane helix</keyword>
<proteinExistence type="evidence at transcript level"/>
<dbReference type="EMBL" id="AK373488">
    <property type="protein sequence ID" value="BAK04685.1"/>
    <property type="molecule type" value="mRNA"/>
</dbReference>
<protein>
    <submittedName>
        <fullName evidence="2">Predicted protein</fullName>
    </submittedName>
</protein>
<dbReference type="AlphaFoldDB" id="F2EBG3"/>
<evidence type="ECO:0000256" key="1">
    <source>
        <dbReference type="SAM" id="Phobius"/>
    </source>
</evidence>
<reference evidence="2" key="1">
    <citation type="journal article" date="2011" name="Plant Physiol.">
        <title>Comprehensive sequence analysis of 24,783 barley full-length cDNAs derived from 12 clone libraries.</title>
        <authorList>
            <person name="Matsumoto T."/>
            <person name="Tanaka T."/>
            <person name="Sakai H."/>
            <person name="Amano N."/>
            <person name="Kanamori H."/>
            <person name="Kurita K."/>
            <person name="Kikuta A."/>
            <person name="Kamiya K."/>
            <person name="Yamamoto M."/>
            <person name="Ikawa H."/>
            <person name="Fujii N."/>
            <person name="Hori K."/>
            <person name="Itoh T."/>
            <person name="Sato K."/>
        </authorList>
    </citation>
    <scope>NUCLEOTIDE SEQUENCE</scope>
    <source>
        <tissue evidence="2">Flower</tissue>
    </source>
</reference>
<sequence>MVRTQLAVGVYWDSTPLTASAEIFKDIQTRSKVPLGLRVFTQHRQWAMMGLIVIILLLFRCLIE</sequence>
<accession>F2EBG3</accession>
<keyword evidence="1" id="KW-0472">Membrane</keyword>
<keyword evidence="1" id="KW-0812">Transmembrane</keyword>
<organism evidence="2">
    <name type="scientific">Hordeum vulgare subsp. vulgare</name>
    <name type="common">Domesticated barley</name>
    <dbReference type="NCBI Taxonomy" id="112509"/>
    <lineage>
        <taxon>Eukaryota</taxon>
        <taxon>Viridiplantae</taxon>
        <taxon>Streptophyta</taxon>
        <taxon>Embryophyta</taxon>
        <taxon>Tracheophyta</taxon>
        <taxon>Spermatophyta</taxon>
        <taxon>Magnoliopsida</taxon>
        <taxon>Liliopsida</taxon>
        <taxon>Poales</taxon>
        <taxon>Poaceae</taxon>
        <taxon>BOP clade</taxon>
        <taxon>Pooideae</taxon>
        <taxon>Triticodae</taxon>
        <taxon>Triticeae</taxon>
        <taxon>Hordeinae</taxon>
        <taxon>Hordeum</taxon>
    </lineage>
</organism>
<evidence type="ECO:0000313" key="2">
    <source>
        <dbReference type="EMBL" id="BAK04685.1"/>
    </source>
</evidence>